<dbReference type="InterPro" id="IPR011055">
    <property type="entry name" value="Dup_hybrid_motif"/>
</dbReference>
<dbReference type="FunFam" id="2.70.70.10:FF:000013">
    <property type="entry name" value="Peptidase family M23"/>
    <property type="match status" value="1"/>
</dbReference>
<protein>
    <recommendedName>
        <fullName evidence="1">M23ase beta-sheet core domain-containing protein</fullName>
    </recommendedName>
</protein>
<reference evidence="2 3" key="1">
    <citation type="submission" date="2017-04" db="EMBL/GenBank/DDBJ databases">
        <title>Complete Genome Sequence of Streptomyces gilvosporeus F607, a Capable Producer of Natamycin.</title>
        <authorList>
            <person name="Zong G."/>
            <person name="Zhong C."/>
            <person name="Fu J."/>
            <person name="Qin R."/>
            <person name="Cao G."/>
        </authorList>
    </citation>
    <scope>NUCLEOTIDE SEQUENCE [LARGE SCALE GENOMIC DNA]</scope>
    <source>
        <strain evidence="2 3">F607</strain>
    </source>
</reference>
<name>A0A1V0TUJ4_9ACTN</name>
<dbReference type="CDD" id="cd12797">
    <property type="entry name" value="M23_peptidase"/>
    <property type="match status" value="1"/>
</dbReference>
<organism evidence="2 3">
    <name type="scientific">Streptomyces gilvosporeus</name>
    <dbReference type="NCBI Taxonomy" id="553510"/>
    <lineage>
        <taxon>Bacteria</taxon>
        <taxon>Bacillati</taxon>
        <taxon>Actinomycetota</taxon>
        <taxon>Actinomycetes</taxon>
        <taxon>Kitasatosporales</taxon>
        <taxon>Streptomycetaceae</taxon>
        <taxon>Streptomyces</taxon>
    </lineage>
</organism>
<dbReference type="AlphaFoldDB" id="A0A1V0TUJ4"/>
<dbReference type="InterPro" id="IPR050570">
    <property type="entry name" value="Cell_wall_metabolism_enzyme"/>
</dbReference>
<dbReference type="PANTHER" id="PTHR21666">
    <property type="entry name" value="PEPTIDASE-RELATED"/>
    <property type="match status" value="1"/>
</dbReference>
<keyword evidence="3" id="KW-1185">Reference proteome</keyword>
<dbReference type="Gene3D" id="2.70.70.10">
    <property type="entry name" value="Glucose Permease (Domain IIA)"/>
    <property type="match status" value="1"/>
</dbReference>
<dbReference type="SUPFAM" id="SSF51261">
    <property type="entry name" value="Duplicated hybrid motif"/>
    <property type="match status" value="1"/>
</dbReference>
<evidence type="ECO:0000313" key="2">
    <source>
        <dbReference type="EMBL" id="ARF56448.1"/>
    </source>
</evidence>
<sequence length="393" mass="41825">MRSSAYRKERGVQRAGVRMLCAFALVVSAAVGISAPYAPKARAAVIRWHPVGDHPVVAGGPRVMSGRPPGRRLADVSLEVIRLGEASRRASRSYEARRRAELAERAESGRLHRERDRARRLAATLRRRAGAIADAQYRTGSLVAYTLHEAAAEDHKPLVSVYEETTRRERALAARLGALRRAGRELADGSALASARAAAFAADRERLGQARARADRGLDSARDRLRRLASQVSRSGSCGTLPSAVTTAARAAAPVAAPSDPWTRPVENYALSSPFGGSGAHWASGHTGQDFAVPVGTPVRAVGAGRIESLTCGDGFGISMVVRHRDGLYTQYAHLSAVLAGPGRRVAPGERIALSGDTGNSTGPHLHFEVRHTPSLGSGVDPVPWLREHGVTV</sequence>
<evidence type="ECO:0000259" key="1">
    <source>
        <dbReference type="Pfam" id="PF01551"/>
    </source>
</evidence>
<dbReference type="STRING" id="553510.B1H19_21745"/>
<dbReference type="GO" id="GO:0004222">
    <property type="term" value="F:metalloendopeptidase activity"/>
    <property type="evidence" value="ECO:0007669"/>
    <property type="project" value="TreeGrafter"/>
</dbReference>
<accession>A0A1V0TUJ4</accession>
<evidence type="ECO:0000313" key="3">
    <source>
        <dbReference type="Proteomes" id="UP000192726"/>
    </source>
</evidence>
<dbReference type="Pfam" id="PF01551">
    <property type="entry name" value="Peptidase_M23"/>
    <property type="match status" value="1"/>
</dbReference>
<dbReference type="Proteomes" id="UP000192726">
    <property type="component" value="Chromosome"/>
</dbReference>
<proteinExistence type="predicted"/>
<dbReference type="PANTHER" id="PTHR21666:SF270">
    <property type="entry name" value="MUREIN HYDROLASE ACTIVATOR ENVC"/>
    <property type="match status" value="1"/>
</dbReference>
<dbReference type="InterPro" id="IPR016047">
    <property type="entry name" value="M23ase_b-sheet_dom"/>
</dbReference>
<dbReference type="KEGG" id="sgv:B1H19_21745"/>
<gene>
    <name evidence="2" type="ORF">B1H19_21745</name>
</gene>
<feature type="domain" description="M23ase beta-sheet core" evidence="1">
    <location>
        <begin position="285"/>
        <end position="373"/>
    </location>
</feature>
<dbReference type="EMBL" id="CP020569">
    <property type="protein sequence ID" value="ARF56448.1"/>
    <property type="molecule type" value="Genomic_DNA"/>
</dbReference>